<feature type="transmembrane region" description="Helical" evidence="1">
    <location>
        <begin position="139"/>
        <end position="158"/>
    </location>
</feature>
<sequence length="281" mass="31904">MEQKLIKKWGLFIAACLLYIAVCVFLYVIQYVIYGGTIHMPLVYVIVIPLAVLAAWLIQGGYPEKTQEDREDALLRSGIYKKEPARKRGRWHRPFKGFGRKWKSEMTTGQRINFLLCTLLLTGATVFLTYALIRNPYMLMIYFYFAVLLIVGISSLYEPAGQRRLSVLACFVFGALFAVTFLYLWIVSPMTVREAKKALEDAGYEQVTYSKVIESDATMTLIFEDNIQYESENGIKLGCYLFGVRKDGVSMGAAVSVLDKNIVAVQPLSEGSALSFFYEFR</sequence>
<dbReference type="EMBL" id="JACHFW010000002">
    <property type="protein sequence ID" value="MBB5263509.1"/>
    <property type="molecule type" value="Genomic_DNA"/>
</dbReference>
<dbReference type="AlphaFoldDB" id="A0A7W8H809"/>
<dbReference type="Proteomes" id="UP000543642">
    <property type="component" value="Unassembled WGS sequence"/>
</dbReference>
<reference evidence="2 3" key="1">
    <citation type="submission" date="2020-08" db="EMBL/GenBank/DDBJ databases">
        <title>Genomic Encyclopedia of Type Strains, Phase IV (KMG-IV): sequencing the most valuable type-strain genomes for metagenomic binning, comparative biology and taxonomic classification.</title>
        <authorList>
            <person name="Goeker M."/>
        </authorList>
    </citation>
    <scope>NUCLEOTIDE SEQUENCE [LARGE SCALE GENOMIC DNA]</scope>
    <source>
        <strain evidence="2 3">DSM 106146</strain>
    </source>
</reference>
<evidence type="ECO:0000256" key="1">
    <source>
        <dbReference type="SAM" id="Phobius"/>
    </source>
</evidence>
<feature type="transmembrane region" description="Helical" evidence="1">
    <location>
        <begin position="165"/>
        <end position="186"/>
    </location>
</feature>
<comment type="caution">
    <text evidence="2">The sequence shown here is derived from an EMBL/GenBank/DDBJ whole genome shotgun (WGS) entry which is preliminary data.</text>
</comment>
<name>A0A7W8H809_9FIRM</name>
<gene>
    <name evidence="2" type="ORF">HNP82_000607</name>
</gene>
<evidence type="ECO:0000313" key="2">
    <source>
        <dbReference type="EMBL" id="MBB5263509.1"/>
    </source>
</evidence>
<protein>
    <submittedName>
        <fullName evidence="2">4-amino-4-deoxy-L-arabinose transferase-like glycosyltransferase</fullName>
    </submittedName>
</protein>
<proteinExistence type="predicted"/>
<feature type="transmembrane region" description="Helical" evidence="1">
    <location>
        <begin position="12"/>
        <end position="33"/>
    </location>
</feature>
<feature type="transmembrane region" description="Helical" evidence="1">
    <location>
        <begin position="112"/>
        <end position="133"/>
    </location>
</feature>
<keyword evidence="1" id="KW-0812">Transmembrane</keyword>
<dbReference type="GO" id="GO:0016740">
    <property type="term" value="F:transferase activity"/>
    <property type="evidence" value="ECO:0007669"/>
    <property type="project" value="UniProtKB-KW"/>
</dbReference>
<dbReference type="RefSeq" id="WP_183771366.1">
    <property type="nucleotide sequence ID" value="NZ_JACHFW010000002.1"/>
</dbReference>
<keyword evidence="2" id="KW-0808">Transferase</keyword>
<accession>A0A7W8H809</accession>
<keyword evidence="3" id="KW-1185">Reference proteome</keyword>
<keyword evidence="1" id="KW-1133">Transmembrane helix</keyword>
<keyword evidence="1" id="KW-0472">Membrane</keyword>
<organism evidence="2 3">
    <name type="scientific">Catenibacillus scindens</name>
    <dbReference type="NCBI Taxonomy" id="673271"/>
    <lineage>
        <taxon>Bacteria</taxon>
        <taxon>Bacillati</taxon>
        <taxon>Bacillota</taxon>
        <taxon>Clostridia</taxon>
        <taxon>Lachnospirales</taxon>
        <taxon>Lachnospiraceae</taxon>
        <taxon>Catenibacillus</taxon>
    </lineage>
</organism>
<feature type="transmembrane region" description="Helical" evidence="1">
    <location>
        <begin position="39"/>
        <end position="58"/>
    </location>
</feature>
<evidence type="ECO:0000313" key="3">
    <source>
        <dbReference type="Proteomes" id="UP000543642"/>
    </source>
</evidence>